<comment type="similarity">
    <text evidence="2">Belongs to the type I cytokine receptor family. Type 2 subfamily.</text>
</comment>
<keyword evidence="9" id="KW-0325">Glycoprotein</keyword>
<dbReference type="InterPro" id="IPR052672">
    <property type="entry name" value="Type1_Cytokine_Rcpt_Type2"/>
</dbReference>
<dbReference type="FunFam" id="2.60.40.10:FF:000028">
    <property type="entry name" value="Neuronal cell adhesion molecule"/>
    <property type="match status" value="1"/>
</dbReference>
<evidence type="ECO:0000313" key="14">
    <source>
        <dbReference type="Proteomes" id="UP000261640"/>
    </source>
</evidence>
<comment type="subcellular location">
    <subcellularLocation>
        <location evidence="1">Membrane</location>
        <topology evidence="1">Single-pass type I membrane protein</topology>
    </subcellularLocation>
</comment>
<dbReference type="PANTHER" id="PTHR48423">
    <property type="entry name" value="INTERLEUKIN-27 RECEPTOR SUBUNIT ALPHA"/>
    <property type="match status" value="1"/>
</dbReference>
<keyword evidence="8" id="KW-0675">Receptor</keyword>
<reference evidence="13" key="1">
    <citation type="submission" date="2025-08" db="UniProtKB">
        <authorList>
            <consortium name="Ensembl"/>
        </authorList>
    </citation>
    <scope>IDENTIFICATION</scope>
</reference>
<feature type="compositionally biased region" description="Polar residues" evidence="10">
    <location>
        <begin position="688"/>
        <end position="697"/>
    </location>
</feature>
<dbReference type="Proteomes" id="UP000261640">
    <property type="component" value="Unplaced"/>
</dbReference>
<keyword evidence="5" id="KW-0677">Repeat</keyword>
<name>A0A7N8XQ40_9TELE</name>
<evidence type="ECO:0000256" key="6">
    <source>
        <dbReference type="ARBA" id="ARBA00022989"/>
    </source>
</evidence>
<feature type="domain" description="Fibronectin type-III" evidence="12">
    <location>
        <begin position="165"/>
        <end position="262"/>
    </location>
</feature>
<dbReference type="InParanoid" id="A0A7N8XQ40"/>
<keyword evidence="7 11" id="KW-0472">Membrane</keyword>
<evidence type="ECO:0000313" key="13">
    <source>
        <dbReference type="Ensembl" id="ENSMAMP00000054227.1"/>
    </source>
</evidence>
<dbReference type="OrthoDB" id="5968456at2759"/>
<keyword evidence="14" id="KW-1185">Reference proteome</keyword>
<feature type="compositionally biased region" description="Acidic residues" evidence="10">
    <location>
        <begin position="673"/>
        <end position="687"/>
    </location>
</feature>
<dbReference type="PANTHER" id="PTHR48423:SF1">
    <property type="entry name" value="INTERLEUKIN-27 RECEPTOR SUBUNIT ALPHA"/>
    <property type="match status" value="1"/>
</dbReference>
<dbReference type="SMART" id="SM00060">
    <property type="entry name" value="FN3"/>
    <property type="match status" value="3"/>
</dbReference>
<protein>
    <submittedName>
        <fullName evidence="13">Protein sidekick-1-like</fullName>
    </submittedName>
</protein>
<dbReference type="SUPFAM" id="SSF49265">
    <property type="entry name" value="Fibronectin type III"/>
    <property type="match status" value="3"/>
</dbReference>
<evidence type="ECO:0000256" key="10">
    <source>
        <dbReference type="SAM" id="MobiDB-lite"/>
    </source>
</evidence>
<evidence type="ECO:0000256" key="4">
    <source>
        <dbReference type="ARBA" id="ARBA00022729"/>
    </source>
</evidence>
<dbReference type="InterPro" id="IPR003961">
    <property type="entry name" value="FN3_dom"/>
</dbReference>
<evidence type="ECO:0000256" key="11">
    <source>
        <dbReference type="SAM" id="Phobius"/>
    </source>
</evidence>
<dbReference type="GO" id="GO:0005886">
    <property type="term" value="C:plasma membrane"/>
    <property type="evidence" value="ECO:0007669"/>
    <property type="project" value="UniProtKB-ARBA"/>
</dbReference>
<dbReference type="CDD" id="cd00063">
    <property type="entry name" value="FN3"/>
    <property type="match status" value="2"/>
</dbReference>
<evidence type="ECO:0000256" key="5">
    <source>
        <dbReference type="ARBA" id="ARBA00022737"/>
    </source>
</evidence>
<dbReference type="Pfam" id="PF00041">
    <property type="entry name" value="fn3"/>
    <property type="match status" value="2"/>
</dbReference>
<evidence type="ECO:0000256" key="2">
    <source>
        <dbReference type="ARBA" id="ARBA00008921"/>
    </source>
</evidence>
<dbReference type="Gene3D" id="2.60.40.10">
    <property type="entry name" value="Immunoglobulins"/>
    <property type="match status" value="3"/>
</dbReference>
<evidence type="ECO:0000256" key="8">
    <source>
        <dbReference type="ARBA" id="ARBA00023170"/>
    </source>
</evidence>
<feature type="transmembrane region" description="Helical" evidence="11">
    <location>
        <begin position="558"/>
        <end position="579"/>
    </location>
</feature>
<dbReference type="GeneTree" id="ENSGT00940000167247"/>
<keyword evidence="6 11" id="KW-1133">Transmembrane helix</keyword>
<keyword evidence="4" id="KW-0732">Signal</keyword>
<evidence type="ECO:0000256" key="3">
    <source>
        <dbReference type="ARBA" id="ARBA00022692"/>
    </source>
</evidence>
<evidence type="ECO:0000259" key="12">
    <source>
        <dbReference type="PROSITE" id="PS50853"/>
    </source>
</evidence>
<organism evidence="13 14">
    <name type="scientific">Mastacembelus armatus</name>
    <name type="common">zig-zag eel</name>
    <dbReference type="NCBI Taxonomy" id="205130"/>
    <lineage>
        <taxon>Eukaryota</taxon>
        <taxon>Metazoa</taxon>
        <taxon>Chordata</taxon>
        <taxon>Craniata</taxon>
        <taxon>Vertebrata</taxon>
        <taxon>Euteleostomi</taxon>
        <taxon>Actinopterygii</taxon>
        <taxon>Neopterygii</taxon>
        <taxon>Teleostei</taxon>
        <taxon>Neoteleostei</taxon>
        <taxon>Acanthomorphata</taxon>
        <taxon>Anabantaria</taxon>
        <taxon>Synbranchiformes</taxon>
        <taxon>Mastacembelidae</taxon>
        <taxon>Mastacembelus</taxon>
    </lineage>
</organism>
<evidence type="ECO:0000256" key="9">
    <source>
        <dbReference type="ARBA" id="ARBA00023180"/>
    </source>
</evidence>
<accession>A0A7N8XQ40</accession>
<keyword evidence="3 11" id="KW-0812">Transmembrane</keyword>
<dbReference type="PROSITE" id="PS50853">
    <property type="entry name" value="FN3"/>
    <property type="match status" value="2"/>
</dbReference>
<feature type="domain" description="Fibronectin type-III" evidence="12">
    <location>
        <begin position="463"/>
        <end position="557"/>
    </location>
</feature>
<dbReference type="Ensembl" id="ENSMAMT00000061084.1">
    <property type="protein sequence ID" value="ENSMAMP00000054227.1"/>
    <property type="gene ID" value="ENSMAMG00000027694.1"/>
</dbReference>
<dbReference type="AlphaFoldDB" id="A0A7N8XQ40"/>
<reference evidence="13" key="2">
    <citation type="submission" date="2025-09" db="UniProtKB">
        <authorList>
            <consortium name="Ensembl"/>
        </authorList>
    </citation>
    <scope>IDENTIFICATION</scope>
</reference>
<dbReference type="GeneID" id="113124228"/>
<feature type="region of interest" description="Disordered" evidence="10">
    <location>
        <begin position="670"/>
        <end position="698"/>
    </location>
</feature>
<dbReference type="RefSeq" id="XP_026152546.1">
    <property type="nucleotide sequence ID" value="XM_026296761.1"/>
</dbReference>
<dbReference type="InterPro" id="IPR036116">
    <property type="entry name" value="FN3_sf"/>
</dbReference>
<evidence type="ECO:0000256" key="7">
    <source>
        <dbReference type="ARBA" id="ARBA00023136"/>
    </source>
</evidence>
<dbReference type="InterPro" id="IPR013783">
    <property type="entry name" value="Ig-like_fold"/>
</dbReference>
<proteinExistence type="inferred from homology"/>
<sequence length="759" mass="85008">MVGCGFHLKFLDSKCYCSTSQSCYLVLGLILAYYITFSTCVQASPGTADRVPSPVSCRSITSLQHCRVHPDGVHDLDCFGKYNNRGTKLCVWKPGNHAQERTYTLLIKQKEKKCRAYINLPGLSKVINLHENYNLTAEVYENTDTINCTKAVFSALPKNLLRCGPPHKLSVTRNSGKLDLNVSWEKEDMPVVTLYSVRYRALSSLSWNRSLVRSQNENRCTVENLNSSLVYVVQIQCVANDKCTQCPWSETYTIPSELTAQPVIVKFEDTAMENGRRLLTLSWKFSAHQQLDGYYVTIGKESEEDSSERMYITQPQLTLVLSYSAYYLNVSAVNNVSISPAVSRTIPQKQDMPDVGLGKLNVTVHNNMSFSIYWKNELSKTFVCFSVEWRRSGHKTLHMSFHENANYRTLSSLPEALEPYSRYSITLHARPKKPPCNMKHINNSESTYGSTQFYFIEGTPVSAPTNISSYNVTQKSVVLQWLSIPEEDIRGFLLGYTIHYREFNWGTEKNVTVDPLSNYCELGDLTSGTAYQVQISGFTEAGAGVRSAPSFFKTDQEYFNINVSGVVIILAVVVTLLIFGPSVIKRTKVIVWPSIPHPGKSYTMQKIEGPCELELLESINTLKVEEWDTNSLQIVEKEAATPAGTLPSTLQLLNASEDESYAPDMTCDWSQGEPEDAASDILPDDSTDTCPNIQQKNPPLAFSTDYTTMEMFHQGISQVIPANTVTQATDLTVAKSELDYVGQFSTSPISDSEDMLKVL</sequence>
<evidence type="ECO:0000256" key="1">
    <source>
        <dbReference type="ARBA" id="ARBA00004479"/>
    </source>
</evidence>